<protein>
    <recommendedName>
        <fullName evidence="2">UPF0291 protein DNHGIG_38700</fullName>
    </recommendedName>
</protein>
<reference evidence="3" key="1">
    <citation type="journal article" date="2023" name="Int. J. Syst. Evol. Microbiol.">
        <title>Collibacillus ludicampi gen. nov., sp. nov., a new soil bacterium of the family Alicyclobacillaceae.</title>
        <authorList>
            <person name="Jojima T."/>
            <person name="Ioku Y."/>
            <person name="Fukuta Y."/>
            <person name="Shirasaka N."/>
            <person name="Matsumura Y."/>
            <person name="Mori M."/>
        </authorList>
    </citation>
    <scope>NUCLEOTIDE SEQUENCE</scope>
    <source>
        <strain evidence="3">TP075</strain>
    </source>
</reference>
<name>A0AAV4LKL0_9BACL</name>
<dbReference type="Proteomes" id="UP001057291">
    <property type="component" value="Unassembled WGS sequence"/>
</dbReference>
<comment type="subcellular location">
    <subcellularLocation>
        <location evidence="2">Cytoplasm</location>
    </subcellularLocation>
</comment>
<dbReference type="Pfam" id="PF05979">
    <property type="entry name" value="DUF896"/>
    <property type="match status" value="1"/>
</dbReference>
<keyword evidence="1 2" id="KW-0963">Cytoplasm</keyword>
<dbReference type="EMBL" id="BOQE01000001">
    <property type="protein sequence ID" value="GIM48321.1"/>
    <property type="molecule type" value="Genomic_DNA"/>
</dbReference>
<dbReference type="RefSeq" id="WP_282201208.1">
    <property type="nucleotide sequence ID" value="NZ_BOQE01000001.1"/>
</dbReference>
<evidence type="ECO:0000256" key="2">
    <source>
        <dbReference type="HAMAP-Rule" id="MF_01103"/>
    </source>
</evidence>
<evidence type="ECO:0000313" key="3">
    <source>
        <dbReference type="EMBL" id="GIM48321.1"/>
    </source>
</evidence>
<keyword evidence="4" id="KW-1185">Reference proteome</keyword>
<dbReference type="SUPFAM" id="SSF158221">
    <property type="entry name" value="YnzC-like"/>
    <property type="match status" value="1"/>
</dbReference>
<evidence type="ECO:0000256" key="1">
    <source>
        <dbReference type="ARBA" id="ARBA00022490"/>
    </source>
</evidence>
<dbReference type="HAMAP" id="MF_01103">
    <property type="entry name" value="UPF0291"/>
    <property type="match status" value="1"/>
</dbReference>
<dbReference type="GO" id="GO:0005737">
    <property type="term" value="C:cytoplasm"/>
    <property type="evidence" value="ECO:0007669"/>
    <property type="project" value="UniProtKB-SubCell"/>
</dbReference>
<evidence type="ECO:0000313" key="4">
    <source>
        <dbReference type="Proteomes" id="UP001057291"/>
    </source>
</evidence>
<proteinExistence type="inferred from homology"/>
<organism evidence="3 4">
    <name type="scientific">Collibacillus ludicampi</name>
    <dbReference type="NCBI Taxonomy" id="2771369"/>
    <lineage>
        <taxon>Bacteria</taxon>
        <taxon>Bacillati</taxon>
        <taxon>Bacillota</taxon>
        <taxon>Bacilli</taxon>
        <taxon>Bacillales</taxon>
        <taxon>Alicyclobacillaceae</taxon>
        <taxon>Collibacillus</taxon>
    </lineage>
</organism>
<dbReference type="Gene3D" id="1.10.287.540">
    <property type="entry name" value="Helix hairpin bin"/>
    <property type="match status" value="1"/>
</dbReference>
<gene>
    <name evidence="3" type="ORF">DNHGIG_38700</name>
</gene>
<comment type="caution">
    <text evidence="3">The sequence shown here is derived from an EMBL/GenBank/DDBJ whole genome shotgun (WGS) entry which is preliminary data.</text>
</comment>
<comment type="similarity">
    <text evidence="2">Belongs to the UPF0291 family.</text>
</comment>
<sequence length="61" mass="7206">MLAKEKLERINALARKAKTSGLTEAEAREQQALRQEYLEVFRREFRKQLESIQFVDDVPVQ</sequence>
<dbReference type="InterPro" id="IPR009242">
    <property type="entry name" value="DUF896"/>
</dbReference>
<dbReference type="AlphaFoldDB" id="A0AAV4LKL0"/>
<accession>A0AAV4LKL0</accession>
<dbReference type="PANTHER" id="PTHR37300:SF1">
    <property type="entry name" value="UPF0291 PROTEIN YNZC"/>
    <property type="match status" value="1"/>
</dbReference>
<dbReference type="PANTHER" id="PTHR37300">
    <property type="entry name" value="UPF0291 PROTEIN CBO2609/CLC_2481"/>
    <property type="match status" value="1"/>
</dbReference>